<organism evidence="8 9">
    <name type="scientific">candidate division WWE3 bacterium RIFCSPLOWO2_01_FULL_41_9</name>
    <dbReference type="NCBI Taxonomy" id="1802626"/>
    <lineage>
        <taxon>Bacteria</taxon>
        <taxon>Katanobacteria</taxon>
    </lineage>
</organism>
<dbReference type="GO" id="GO:0009003">
    <property type="term" value="F:signal peptidase activity"/>
    <property type="evidence" value="ECO:0007669"/>
    <property type="project" value="UniProtKB-EC"/>
</dbReference>
<gene>
    <name evidence="8" type="ORF">A2976_04530</name>
</gene>
<evidence type="ECO:0000313" key="8">
    <source>
        <dbReference type="EMBL" id="OGC56643.1"/>
    </source>
</evidence>
<evidence type="ECO:0000256" key="2">
    <source>
        <dbReference type="ARBA" id="ARBA00009370"/>
    </source>
</evidence>
<keyword evidence="4 6" id="KW-0378">Hydrolase</keyword>
<accession>A0A1F4VIR2</accession>
<dbReference type="PANTHER" id="PTHR43390">
    <property type="entry name" value="SIGNAL PEPTIDASE I"/>
    <property type="match status" value="1"/>
</dbReference>
<dbReference type="AlphaFoldDB" id="A0A1F4VIR2"/>
<keyword evidence="6" id="KW-1133">Transmembrane helix</keyword>
<feature type="domain" description="Peptidase S26" evidence="7">
    <location>
        <begin position="67"/>
        <end position="231"/>
    </location>
</feature>
<evidence type="ECO:0000256" key="4">
    <source>
        <dbReference type="ARBA" id="ARBA00022801"/>
    </source>
</evidence>
<dbReference type="InterPro" id="IPR019757">
    <property type="entry name" value="Pept_S26A_signal_pept_1_Lys-AS"/>
</dbReference>
<evidence type="ECO:0000256" key="5">
    <source>
        <dbReference type="PIRSR" id="PIRSR600223-1"/>
    </source>
</evidence>
<feature type="transmembrane region" description="Helical" evidence="6">
    <location>
        <begin position="65"/>
        <end position="87"/>
    </location>
</feature>
<dbReference type="NCBIfam" id="TIGR02227">
    <property type="entry name" value="sigpep_I_bact"/>
    <property type="match status" value="1"/>
</dbReference>
<keyword evidence="6" id="KW-0472">Membrane</keyword>
<evidence type="ECO:0000256" key="6">
    <source>
        <dbReference type="RuleBase" id="RU362042"/>
    </source>
</evidence>
<name>A0A1F4VIR2_UNCKA</name>
<dbReference type="PANTHER" id="PTHR43390:SF1">
    <property type="entry name" value="CHLOROPLAST PROCESSING PEPTIDASE"/>
    <property type="match status" value="1"/>
</dbReference>
<comment type="catalytic activity">
    <reaction evidence="1 6">
        <text>Cleavage of hydrophobic, N-terminal signal or leader sequences from secreted and periplasmic proteins.</text>
        <dbReference type="EC" id="3.4.21.89"/>
    </reaction>
</comment>
<dbReference type="PROSITE" id="PS00760">
    <property type="entry name" value="SPASE_I_2"/>
    <property type="match status" value="1"/>
</dbReference>
<dbReference type="EMBL" id="MEVJ01000045">
    <property type="protein sequence ID" value="OGC56643.1"/>
    <property type="molecule type" value="Genomic_DNA"/>
</dbReference>
<feature type="active site" evidence="5">
    <location>
        <position position="140"/>
    </location>
</feature>
<comment type="caution">
    <text evidence="8">The sequence shown here is derived from an EMBL/GenBank/DDBJ whole genome shotgun (WGS) entry which is preliminary data.</text>
</comment>
<dbReference type="SUPFAM" id="SSF51306">
    <property type="entry name" value="LexA/Signal peptidase"/>
    <property type="match status" value="1"/>
</dbReference>
<evidence type="ECO:0000256" key="1">
    <source>
        <dbReference type="ARBA" id="ARBA00000677"/>
    </source>
</evidence>
<protein>
    <recommendedName>
        <fullName evidence="3 6">Signal peptidase I</fullName>
        <ecNumber evidence="3 6">3.4.21.89</ecNumber>
    </recommendedName>
</protein>
<dbReference type="PROSITE" id="PS00761">
    <property type="entry name" value="SPASE_I_3"/>
    <property type="match status" value="1"/>
</dbReference>
<feature type="active site" evidence="5">
    <location>
        <position position="97"/>
    </location>
</feature>
<evidence type="ECO:0000259" key="7">
    <source>
        <dbReference type="Pfam" id="PF10502"/>
    </source>
</evidence>
<dbReference type="InterPro" id="IPR000223">
    <property type="entry name" value="Pept_S26A_signal_pept_1"/>
</dbReference>
<comment type="similarity">
    <text evidence="2 6">Belongs to the peptidase S26 family.</text>
</comment>
<comment type="subcellular location">
    <subcellularLocation>
        <location evidence="6">Membrane</location>
        <topology evidence="6">Single-pass type II membrane protein</topology>
    </subcellularLocation>
</comment>
<dbReference type="PRINTS" id="PR00727">
    <property type="entry name" value="LEADERPTASE"/>
</dbReference>
<evidence type="ECO:0000313" key="9">
    <source>
        <dbReference type="Proteomes" id="UP000178346"/>
    </source>
</evidence>
<dbReference type="Proteomes" id="UP000178346">
    <property type="component" value="Unassembled WGS sequence"/>
</dbReference>
<feature type="transmembrane region" description="Helical" evidence="6">
    <location>
        <begin position="12"/>
        <end position="30"/>
    </location>
</feature>
<dbReference type="InterPro" id="IPR019533">
    <property type="entry name" value="Peptidase_S26"/>
</dbReference>
<dbReference type="GO" id="GO:0004252">
    <property type="term" value="F:serine-type endopeptidase activity"/>
    <property type="evidence" value="ECO:0007669"/>
    <property type="project" value="InterPro"/>
</dbReference>
<dbReference type="Gene3D" id="2.10.109.10">
    <property type="entry name" value="Umud Fragment, subunit A"/>
    <property type="match status" value="1"/>
</dbReference>
<comment type="caution">
    <text evidence="6">Lacks conserved residue(s) required for the propagation of feature annotation.</text>
</comment>
<dbReference type="InterPro" id="IPR036286">
    <property type="entry name" value="LexA/Signal_pep-like_sf"/>
</dbReference>
<proteinExistence type="inferred from homology"/>
<dbReference type="EC" id="3.4.21.89" evidence="3 6"/>
<dbReference type="Pfam" id="PF10502">
    <property type="entry name" value="Peptidase_S26"/>
    <property type="match status" value="1"/>
</dbReference>
<dbReference type="InterPro" id="IPR019758">
    <property type="entry name" value="Pept_S26A_signal_pept_1_CS"/>
</dbReference>
<dbReference type="GO" id="GO:0016020">
    <property type="term" value="C:membrane"/>
    <property type="evidence" value="ECO:0007669"/>
    <property type="project" value="UniProtKB-SubCell"/>
</dbReference>
<evidence type="ECO:0000256" key="3">
    <source>
        <dbReference type="ARBA" id="ARBA00013208"/>
    </source>
</evidence>
<dbReference type="GO" id="GO:0006465">
    <property type="term" value="P:signal peptide processing"/>
    <property type="evidence" value="ECO:0007669"/>
    <property type="project" value="InterPro"/>
</dbReference>
<dbReference type="CDD" id="cd06530">
    <property type="entry name" value="S26_SPase_I"/>
    <property type="match status" value="1"/>
</dbReference>
<reference evidence="8 9" key="1">
    <citation type="journal article" date="2016" name="Nat. Commun.">
        <title>Thousands of microbial genomes shed light on interconnected biogeochemical processes in an aquifer system.</title>
        <authorList>
            <person name="Anantharaman K."/>
            <person name="Brown C.T."/>
            <person name="Hug L.A."/>
            <person name="Sharon I."/>
            <person name="Castelle C.J."/>
            <person name="Probst A.J."/>
            <person name="Thomas B.C."/>
            <person name="Singh A."/>
            <person name="Wilkins M.J."/>
            <person name="Karaoz U."/>
            <person name="Brodie E.L."/>
            <person name="Williams K.H."/>
            <person name="Hubbard S.S."/>
            <person name="Banfield J.F."/>
        </authorList>
    </citation>
    <scope>NUCLEOTIDE SEQUENCE [LARGE SCALE GENOMIC DNA]</scope>
</reference>
<sequence length="239" mass="27480">MLTKNLFKSNNDFKVVLVGSFVAAVLLWSFSKCCSLLNLFFSDFESFIQWYYINTVNMRSEFNQFLIELIETFVSSLVVILVLYMWVALPEQVWGASMEPNFYTGERVLVEKVSKHFKEFDRGDVVILHPPNNESIDYIKRIVALPGEMVKIYNCEIYISKDGKTFVIEEPYLDDSECTGGGPKVKEGRFIQLEAGEYFVLGDNRGNSADSRYFGKIDESMILGKAVLRFWPLNKIGFI</sequence>
<keyword evidence="6" id="KW-0645">Protease</keyword>
<keyword evidence="6" id="KW-0812">Transmembrane</keyword>